<gene>
    <name evidence="2" type="ORF">NE237_012014</name>
</gene>
<dbReference type="AlphaFoldDB" id="A0A9Q0JX91"/>
<keyword evidence="3" id="KW-1185">Reference proteome</keyword>
<protein>
    <submittedName>
        <fullName evidence="2">Uncharacterized protein</fullName>
    </submittedName>
</protein>
<name>A0A9Q0JX91_9MAGN</name>
<dbReference type="Proteomes" id="UP001141806">
    <property type="component" value="Unassembled WGS sequence"/>
</dbReference>
<evidence type="ECO:0000256" key="1">
    <source>
        <dbReference type="SAM" id="MobiDB-lite"/>
    </source>
</evidence>
<reference evidence="2" key="1">
    <citation type="journal article" date="2023" name="Plant J.">
        <title>The genome of the king protea, Protea cynaroides.</title>
        <authorList>
            <person name="Chang J."/>
            <person name="Duong T.A."/>
            <person name="Schoeman C."/>
            <person name="Ma X."/>
            <person name="Roodt D."/>
            <person name="Barker N."/>
            <person name="Li Z."/>
            <person name="Van de Peer Y."/>
            <person name="Mizrachi E."/>
        </authorList>
    </citation>
    <scope>NUCLEOTIDE SEQUENCE</scope>
    <source>
        <tissue evidence="2">Young leaves</tissue>
    </source>
</reference>
<proteinExistence type="predicted"/>
<organism evidence="2 3">
    <name type="scientific">Protea cynaroides</name>
    <dbReference type="NCBI Taxonomy" id="273540"/>
    <lineage>
        <taxon>Eukaryota</taxon>
        <taxon>Viridiplantae</taxon>
        <taxon>Streptophyta</taxon>
        <taxon>Embryophyta</taxon>
        <taxon>Tracheophyta</taxon>
        <taxon>Spermatophyta</taxon>
        <taxon>Magnoliopsida</taxon>
        <taxon>Proteales</taxon>
        <taxon>Proteaceae</taxon>
        <taxon>Protea</taxon>
    </lineage>
</organism>
<comment type="caution">
    <text evidence="2">The sequence shown here is derived from an EMBL/GenBank/DDBJ whole genome shotgun (WGS) entry which is preliminary data.</text>
</comment>
<sequence length="107" mass="11563">MIMRKGAASGRAGVLYRVSTLSELVTVPLLKKGSRDPPQFKRARAVSFGVYRSPRSGLDRKVAPAGSDPNHQAKPPAMAPYSPSLVNPSIVDRPSRYILFSSRKIAG</sequence>
<accession>A0A9Q0JX91</accession>
<feature type="region of interest" description="Disordered" evidence="1">
    <location>
        <begin position="54"/>
        <end position="85"/>
    </location>
</feature>
<dbReference type="EMBL" id="JAMYWD010000011">
    <property type="protein sequence ID" value="KAJ4955231.1"/>
    <property type="molecule type" value="Genomic_DNA"/>
</dbReference>
<evidence type="ECO:0000313" key="3">
    <source>
        <dbReference type="Proteomes" id="UP001141806"/>
    </source>
</evidence>
<evidence type="ECO:0000313" key="2">
    <source>
        <dbReference type="EMBL" id="KAJ4955231.1"/>
    </source>
</evidence>